<feature type="region of interest" description="Disordered" evidence="1">
    <location>
        <begin position="1"/>
        <end position="418"/>
    </location>
</feature>
<dbReference type="InterPro" id="IPR048743">
    <property type="entry name" value="AME1"/>
</dbReference>
<evidence type="ECO:0000256" key="1">
    <source>
        <dbReference type="SAM" id="MobiDB-lite"/>
    </source>
</evidence>
<comment type="caution">
    <text evidence="3">The sequence shown here is derived from an EMBL/GenBank/DDBJ whole genome shotgun (WGS) entry which is preliminary data.</text>
</comment>
<protein>
    <recommendedName>
        <fullName evidence="2">Inner kinetochore subunit AME1 domain-containing protein</fullName>
    </recommendedName>
</protein>
<dbReference type="GeneID" id="81355269"/>
<gene>
    <name evidence="3" type="ORF">N7532_003796</name>
</gene>
<feature type="compositionally biased region" description="Basic and acidic residues" evidence="1">
    <location>
        <begin position="339"/>
        <end position="367"/>
    </location>
</feature>
<feature type="compositionally biased region" description="Polar residues" evidence="1">
    <location>
        <begin position="65"/>
        <end position="82"/>
    </location>
</feature>
<feature type="compositionally biased region" description="Basic and acidic residues" evidence="1">
    <location>
        <begin position="396"/>
        <end position="406"/>
    </location>
</feature>
<name>A0A9W9FNN5_9EURO</name>
<dbReference type="RefSeq" id="XP_056476647.1">
    <property type="nucleotide sequence ID" value="XM_056616290.1"/>
</dbReference>
<feature type="compositionally biased region" description="Polar residues" evidence="1">
    <location>
        <begin position="160"/>
        <end position="182"/>
    </location>
</feature>
<reference evidence="3" key="1">
    <citation type="submission" date="2022-11" db="EMBL/GenBank/DDBJ databases">
        <authorList>
            <person name="Petersen C."/>
        </authorList>
    </citation>
    <scope>NUCLEOTIDE SEQUENCE</scope>
    <source>
        <strain evidence="3">IBT 30761</strain>
    </source>
</reference>
<feature type="compositionally biased region" description="Basic residues" evidence="1">
    <location>
        <begin position="324"/>
        <end position="338"/>
    </location>
</feature>
<feature type="compositionally biased region" description="Basic residues" evidence="1">
    <location>
        <begin position="220"/>
        <end position="229"/>
    </location>
</feature>
<evidence type="ECO:0000313" key="3">
    <source>
        <dbReference type="EMBL" id="KAJ5103267.1"/>
    </source>
</evidence>
<dbReference type="Pfam" id="PF20994">
    <property type="entry name" value="CENPU"/>
    <property type="match status" value="1"/>
</dbReference>
<feature type="domain" description="Inner kinetochore subunit AME1" evidence="2">
    <location>
        <begin position="365"/>
        <end position="602"/>
    </location>
</feature>
<feature type="compositionally biased region" description="Basic residues" evidence="1">
    <location>
        <begin position="271"/>
        <end position="281"/>
    </location>
</feature>
<dbReference type="EMBL" id="JAPQKI010000004">
    <property type="protein sequence ID" value="KAJ5103267.1"/>
    <property type="molecule type" value="Genomic_DNA"/>
</dbReference>
<dbReference type="Proteomes" id="UP001149074">
    <property type="component" value="Unassembled WGS sequence"/>
</dbReference>
<organism evidence="3 4">
    <name type="scientific">Penicillium argentinense</name>
    <dbReference type="NCBI Taxonomy" id="1131581"/>
    <lineage>
        <taxon>Eukaryota</taxon>
        <taxon>Fungi</taxon>
        <taxon>Dikarya</taxon>
        <taxon>Ascomycota</taxon>
        <taxon>Pezizomycotina</taxon>
        <taxon>Eurotiomycetes</taxon>
        <taxon>Eurotiomycetidae</taxon>
        <taxon>Eurotiales</taxon>
        <taxon>Aspergillaceae</taxon>
        <taxon>Penicillium</taxon>
    </lineage>
</organism>
<dbReference type="AlphaFoldDB" id="A0A9W9FNN5"/>
<sequence length="610" mass="66444">MHNEQADVENSAVNGTEAEAPTSAKQAQTTTTTPNRARTSGSKSLVTDSQSTAGLPRNIERQEKQQQTGPPTAESSTMTNNDESPEIGKQTRPRLSRKGGNQSTSADDREINSGRSQLPNAEQAIPEPARETQYMPEDAPSGGSAKVKRKGARISPAKRPTNTETESRPQSPIESAPTTGKSSAAGARRGRKPTKKAEIQAAPEPEARAEPAEIEESGSRRGKAGRKATKTAEHKSAAASKPTASQTEPEPAPQPLVEEPSPAAEPEISKNRRGRPGKKAKVGSEPQRPADSHSDPQPESPPEPEPEVEEPAHVLEQETLPRSSNKRHDKPGNKSKRAPRPEEAPPEEHTEAEAPQETQRKPREPRGETVPVTVHRLANAAALGGTYASVDDSGDEREGSPDEISTRQKTKIPSRGGVNPADVLGQICRETLEKTLATLKTGIENESNPTRRAEWSRKRKAVESFGMELDGRLLDLSEMLDSNFVLGVQLKKAKRDMMDLRSHLHQVRREREAIALQMDRVRSKHMEEEQETTARSTINNSIHSLELALDRSQHRASSSAETSSTELEFLLRTVAEEVSCRAPGAQGGLLHQIRSLNAQLEATARQLERQ</sequence>
<accession>A0A9W9FNN5</accession>
<evidence type="ECO:0000313" key="4">
    <source>
        <dbReference type="Proteomes" id="UP001149074"/>
    </source>
</evidence>
<dbReference type="OrthoDB" id="5377952at2759"/>
<keyword evidence="4" id="KW-1185">Reference proteome</keyword>
<feature type="compositionally biased region" description="Polar residues" evidence="1">
    <location>
        <begin position="41"/>
        <end position="53"/>
    </location>
</feature>
<reference evidence="3" key="2">
    <citation type="journal article" date="2023" name="IMA Fungus">
        <title>Comparative genomic study of the Penicillium genus elucidates a diverse pangenome and 15 lateral gene transfer events.</title>
        <authorList>
            <person name="Petersen C."/>
            <person name="Sorensen T."/>
            <person name="Nielsen M.R."/>
            <person name="Sondergaard T.E."/>
            <person name="Sorensen J.L."/>
            <person name="Fitzpatrick D.A."/>
            <person name="Frisvad J.C."/>
            <person name="Nielsen K.L."/>
        </authorList>
    </citation>
    <scope>NUCLEOTIDE SEQUENCE</scope>
    <source>
        <strain evidence="3">IBT 30761</strain>
    </source>
</reference>
<evidence type="ECO:0000259" key="2">
    <source>
        <dbReference type="Pfam" id="PF20994"/>
    </source>
</evidence>
<proteinExistence type="predicted"/>
<feature type="compositionally biased region" description="Low complexity" evidence="1">
    <location>
        <begin position="20"/>
        <end position="40"/>
    </location>
</feature>